<sequence length="213" mass="23124">MQGTPCDLSSTISSGSFLTSETSDASRVDTGLSSDSIEDRILREAASCPWNSLLPSAFQLRQENSARAAETQLPEGEMSLDQGSQTQEILGKHTGDLTTCSENNTGFKALAAELDFSEMERHFPNFHQQVFQPLEPSLDSDTSSSCSQYRVPQVNREFSKTSKFSTKSPDMFTSLAVGNATLEGQRSNLPLSLEKTRPNNIASGGETAKENVT</sequence>
<name>A0A7L1GGF3_9PICI</name>
<feature type="non-terminal residue" evidence="2">
    <location>
        <position position="213"/>
    </location>
</feature>
<gene>
    <name evidence="2" type="primary">Cep295_5</name>
    <name evidence="2" type="ORF">INDMAC_R15490</name>
</gene>
<dbReference type="AlphaFoldDB" id="A0A7L1GGF3"/>
<evidence type="ECO:0000256" key="1">
    <source>
        <dbReference type="SAM" id="MobiDB-lite"/>
    </source>
</evidence>
<dbReference type="OrthoDB" id="9390335at2759"/>
<proteinExistence type="predicted"/>
<keyword evidence="3" id="KW-1185">Reference proteome</keyword>
<feature type="non-terminal residue" evidence="2">
    <location>
        <position position="1"/>
    </location>
</feature>
<protein>
    <submittedName>
        <fullName evidence="2">CE295 protein</fullName>
    </submittedName>
</protein>
<comment type="caution">
    <text evidence="2">The sequence shown here is derived from an EMBL/GenBank/DDBJ whole genome shotgun (WGS) entry which is preliminary data.</text>
</comment>
<reference evidence="2 3" key="1">
    <citation type="submission" date="2019-09" db="EMBL/GenBank/DDBJ databases">
        <title>Bird 10,000 Genomes (B10K) Project - Family phase.</title>
        <authorList>
            <person name="Zhang G."/>
        </authorList>
    </citation>
    <scope>NUCLEOTIDE SEQUENCE [LARGE SCALE GENOMIC DNA]</scope>
    <source>
        <strain evidence="2">B10K-DU-001-78</strain>
        <tissue evidence="2">Muscle</tissue>
    </source>
</reference>
<evidence type="ECO:0000313" key="3">
    <source>
        <dbReference type="Proteomes" id="UP000557230"/>
    </source>
</evidence>
<feature type="compositionally biased region" description="Polar residues" evidence="1">
    <location>
        <begin position="21"/>
        <end position="31"/>
    </location>
</feature>
<organism evidence="2 3">
    <name type="scientific">Indicator maculatus</name>
    <name type="common">spotted honeyguide</name>
    <dbReference type="NCBI Taxonomy" id="545262"/>
    <lineage>
        <taxon>Eukaryota</taxon>
        <taxon>Metazoa</taxon>
        <taxon>Chordata</taxon>
        <taxon>Craniata</taxon>
        <taxon>Vertebrata</taxon>
        <taxon>Euteleostomi</taxon>
        <taxon>Archelosauria</taxon>
        <taxon>Archosauria</taxon>
        <taxon>Dinosauria</taxon>
        <taxon>Saurischia</taxon>
        <taxon>Theropoda</taxon>
        <taxon>Coelurosauria</taxon>
        <taxon>Aves</taxon>
        <taxon>Neognathae</taxon>
        <taxon>Neoaves</taxon>
        <taxon>Telluraves</taxon>
        <taxon>Coraciimorphae</taxon>
        <taxon>Piciformes</taxon>
        <taxon>Indicatoridae</taxon>
        <taxon>Indicator</taxon>
    </lineage>
</organism>
<accession>A0A7L1GGF3</accession>
<dbReference type="EMBL" id="VXBD01006876">
    <property type="protein sequence ID" value="NXN12139.1"/>
    <property type="molecule type" value="Genomic_DNA"/>
</dbReference>
<evidence type="ECO:0000313" key="2">
    <source>
        <dbReference type="EMBL" id="NXN12139.1"/>
    </source>
</evidence>
<feature type="region of interest" description="Disordered" evidence="1">
    <location>
        <begin position="1"/>
        <end position="31"/>
    </location>
</feature>
<dbReference type="Proteomes" id="UP000557230">
    <property type="component" value="Unassembled WGS sequence"/>
</dbReference>
<feature type="compositionally biased region" description="Low complexity" evidence="1">
    <location>
        <begin position="8"/>
        <end position="20"/>
    </location>
</feature>
<feature type="region of interest" description="Disordered" evidence="1">
    <location>
        <begin position="183"/>
        <end position="213"/>
    </location>
</feature>